<dbReference type="PANTHER" id="PTHR30399">
    <property type="entry name" value="UNCHARACTERIZED PROTEIN YGJP"/>
    <property type="match status" value="1"/>
</dbReference>
<dbReference type="PANTHER" id="PTHR30399:SF1">
    <property type="entry name" value="UTP PYROPHOSPHATASE"/>
    <property type="match status" value="1"/>
</dbReference>
<keyword evidence="3" id="KW-1185">Reference proteome</keyword>
<evidence type="ECO:0000259" key="1">
    <source>
        <dbReference type="Pfam" id="PF01863"/>
    </source>
</evidence>
<accession>A0A521BJF3</accession>
<reference evidence="2 3" key="1">
    <citation type="submission" date="2017-05" db="EMBL/GenBank/DDBJ databases">
        <authorList>
            <person name="Varghese N."/>
            <person name="Submissions S."/>
        </authorList>
    </citation>
    <scope>NUCLEOTIDE SEQUENCE [LARGE SCALE GENOMIC DNA]</scope>
    <source>
        <strain evidence="2 3">DSM 21985</strain>
    </source>
</reference>
<evidence type="ECO:0000313" key="2">
    <source>
        <dbReference type="EMBL" id="SMO47212.1"/>
    </source>
</evidence>
<dbReference type="CDD" id="cd07344">
    <property type="entry name" value="M48_yhfN_like"/>
    <property type="match status" value="1"/>
</dbReference>
<dbReference type="InterPro" id="IPR002725">
    <property type="entry name" value="YgjP-like_metallopeptidase"/>
</dbReference>
<dbReference type="RefSeq" id="WP_185957152.1">
    <property type="nucleotide sequence ID" value="NZ_FXTP01000002.1"/>
</dbReference>
<sequence>MSRGKIYSKYTIAVKDLQVEVRRKNVKNLNLRVYPSKQQVRLSIPRRATLAHAEGFITQKYSWIKQKLLDKPAKKKITPKTFEDGETHYVSGRAFTLNIVHSKQSQEVLVDHETDTLHLSVPAGSSAEKKERVLTEWYRAELKKQIPGLINKWEKPMGVRVNEFGVKQMKTRWGSCNIRQRRIWLNLELAKKSPELLEYVVVHEMTHLLERLHSKRFYQIMEKFLPNWKQLEVELNGRFRIRNC</sequence>
<dbReference type="Gene3D" id="3.30.2010.10">
    <property type="entry name" value="Metalloproteases ('zincins'), catalytic domain"/>
    <property type="match status" value="1"/>
</dbReference>
<name>A0A521BJF3_9BACT</name>
<organism evidence="2 3">
    <name type="scientific">Gracilimonas mengyeensis</name>
    <dbReference type="NCBI Taxonomy" id="1302730"/>
    <lineage>
        <taxon>Bacteria</taxon>
        <taxon>Pseudomonadati</taxon>
        <taxon>Balneolota</taxon>
        <taxon>Balneolia</taxon>
        <taxon>Balneolales</taxon>
        <taxon>Balneolaceae</taxon>
        <taxon>Gracilimonas</taxon>
    </lineage>
</organism>
<dbReference type="AlphaFoldDB" id="A0A521BJF3"/>
<feature type="domain" description="YgjP-like metallopeptidase" evidence="1">
    <location>
        <begin position="28"/>
        <end position="236"/>
    </location>
</feature>
<evidence type="ECO:0000313" key="3">
    <source>
        <dbReference type="Proteomes" id="UP000317557"/>
    </source>
</evidence>
<dbReference type="InterPro" id="IPR053136">
    <property type="entry name" value="UTP_pyrophosphatase-like"/>
</dbReference>
<dbReference type="Pfam" id="PF01863">
    <property type="entry name" value="YgjP-like"/>
    <property type="match status" value="1"/>
</dbReference>
<protein>
    <recommendedName>
        <fullName evidence="1">YgjP-like metallopeptidase domain-containing protein</fullName>
    </recommendedName>
</protein>
<proteinExistence type="predicted"/>
<gene>
    <name evidence="2" type="ORF">SAMN06265219_102322</name>
</gene>
<dbReference type="EMBL" id="FXTP01000002">
    <property type="protein sequence ID" value="SMO47212.1"/>
    <property type="molecule type" value="Genomic_DNA"/>
</dbReference>
<dbReference type="Proteomes" id="UP000317557">
    <property type="component" value="Unassembled WGS sequence"/>
</dbReference>